<organism evidence="1 2">
    <name type="scientific">Lactuca virosa</name>
    <dbReference type="NCBI Taxonomy" id="75947"/>
    <lineage>
        <taxon>Eukaryota</taxon>
        <taxon>Viridiplantae</taxon>
        <taxon>Streptophyta</taxon>
        <taxon>Embryophyta</taxon>
        <taxon>Tracheophyta</taxon>
        <taxon>Spermatophyta</taxon>
        <taxon>Magnoliopsida</taxon>
        <taxon>eudicotyledons</taxon>
        <taxon>Gunneridae</taxon>
        <taxon>Pentapetalae</taxon>
        <taxon>asterids</taxon>
        <taxon>campanulids</taxon>
        <taxon>Asterales</taxon>
        <taxon>Asteraceae</taxon>
        <taxon>Cichorioideae</taxon>
        <taxon>Cichorieae</taxon>
        <taxon>Lactucinae</taxon>
        <taxon>Lactuca</taxon>
    </lineage>
</organism>
<dbReference type="Gene3D" id="1.25.40.10">
    <property type="entry name" value="Tetratricopeptide repeat domain"/>
    <property type="match status" value="1"/>
</dbReference>
<gene>
    <name evidence="1" type="ORF">LVIROSA_LOCUS20588</name>
</gene>
<dbReference type="InterPro" id="IPR046960">
    <property type="entry name" value="PPR_At4g14850-like_plant"/>
</dbReference>
<keyword evidence="2" id="KW-1185">Reference proteome</keyword>
<accession>A0AAU9N5J1</accession>
<dbReference type="EMBL" id="CAKMRJ010003334">
    <property type="protein sequence ID" value="CAH1434037.1"/>
    <property type="molecule type" value="Genomic_DNA"/>
</dbReference>
<dbReference type="PANTHER" id="PTHR47926:SF383">
    <property type="entry name" value="DYW DOMAIN-CONTAINING PROTEIN"/>
    <property type="match status" value="1"/>
</dbReference>
<proteinExistence type="predicted"/>
<evidence type="ECO:0008006" key="3">
    <source>
        <dbReference type="Google" id="ProtNLM"/>
    </source>
</evidence>
<reference evidence="1 2" key="1">
    <citation type="submission" date="2022-01" db="EMBL/GenBank/DDBJ databases">
        <authorList>
            <person name="Xiong W."/>
            <person name="Schranz E."/>
        </authorList>
    </citation>
    <scope>NUCLEOTIDE SEQUENCE [LARGE SCALE GENOMIC DNA]</scope>
</reference>
<evidence type="ECO:0000313" key="1">
    <source>
        <dbReference type="EMBL" id="CAH1434037.1"/>
    </source>
</evidence>
<sequence length="127" mass="14237">MGHIPDNFTLPCVIKACVSAPNLICGQVVHGMAVKPGLTLDDFVGNVLVSMYEKFEFIKDAVKVFDFMPQRNLINKLAHFVVIVSRQYSMKETSISYLEGVIEKHRATKEMRIDGKCLSKCLIESSL</sequence>
<comment type="caution">
    <text evidence="1">The sequence shown here is derived from an EMBL/GenBank/DDBJ whole genome shotgun (WGS) entry which is preliminary data.</text>
</comment>
<dbReference type="PANTHER" id="PTHR47926">
    <property type="entry name" value="PENTATRICOPEPTIDE REPEAT-CONTAINING PROTEIN"/>
    <property type="match status" value="1"/>
</dbReference>
<dbReference type="GO" id="GO:0009451">
    <property type="term" value="P:RNA modification"/>
    <property type="evidence" value="ECO:0007669"/>
    <property type="project" value="InterPro"/>
</dbReference>
<evidence type="ECO:0000313" key="2">
    <source>
        <dbReference type="Proteomes" id="UP001157418"/>
    </source>
</evidence>
<dbReference type="AlphaFoldDB" id="A0AAU9N5J1"/>
<dbReference type="InterPro" id="IPR011990">
    <property type="entry name" value="TPR-like_helical_dom_sf"/>
</dbReference>
<dbReference type="Proteomes" id="UP001157418">
    <property type="component" value="Unassembled WGS sequence"/>
</dbReference>
<protein>
    <recommendedName>
        <fullName evidence="3">Pentatricopeptide repeat-containing protein</fullName>
    </recommendedName>
</protein>
<name>A0AAU9N5J1_9ASTR</name>
<dbReference type="GO" id="GO:0003723">
    <property type="term" value="F:RNA binding"/>
    <property type="evidence" value="ECO:0007669"/>
    <property type="project" value="InterPro"/>
</dbReference>